<keyword evidence="13" id="KW-0121">Carboxypeptidase</keyword>
<dbReference type="PANTHER" id="PTHR21581">
    <property type="entry name" value="D-ALANYL-D-ALANINE CARBOXYPEPTIDASE"/>
    <property type="match status" value="1"/>
</dbReference>
<comment type="caution">
    <text evidence="13">The sequence shown here is derived from an EMBL/GenBank/DDBJ whole genome shotgun (WGS) entry which is preliminary data.</text>
</comment>
<keyword evidence="2 11" id="KW-0732">Signal</keyword>
<evidence type="ECO:0000256" key="11">
    <source>
        <dbReference type="SAM" id="SignalP"/>
    </source>
</evidence>
<keyword evidence="13" id="KW-0645">Protease</keyword>
<gene>
    <name evidence="13" type="ORF">C7445_10995</name>
</gene>
<keyword evidence="4" id="KW-0133">Cell shape</keyword>
<organism evidence="13 14">
    <name type="scientific">Alicyclobacillus sacchari</name>
    <dbReference type="NCBI Taxonomy" id="392010"/>
    <lineage>
        <taxon>Bacteria</taxon>
        <taxon>Bacillati</taxon>
        <taxon>Bacillota</taxon>
        <taxon>Bacilli</taxon>
        <taxon>Bacillales</taxon>
        <taxon>Alicyclobacillaceae</taxon>
        <taxon>Alicyclobacillus</taxon>
    </lineage>
</organism>
<evidence type="ECO:0000256" key="3">
    <source>
        <dbReference type="ARBA" id="ARBA00022801"/>
    </source>
</evidence>
<evidence type="ECO:0000256" key="6">
    <source>
        <dbReference type="ARBA" id="ARBA00023316"/>
    </source>
</evidence>
<keyword evidence="10" id="KW-1133">Transmembrane helix</keyword>
<keyword evidence="5" id="KW-0573">Peptidoglycan synthesis</keyword>
<evidence type="ECO:0000256" key="1">
    <source>
        <dbReference type="ARBA" id="ARBA00007164"/>
    </source>
</evidence>
<evidence type="ECO:0000256" key="7">
    <source>
        <dbReference type="PIRSR" id="PIRSR618044-1"/>
    </source>
</evidence>
<evidence type="ECO:0000313" key="13">
    <source>
        <dbReference type="EMBL" id="TDY44597.1"/>
    </source>
</evidence>
<feature type="active site" description="Acyl-ester intermediate" evidence="7">
    <location>
        <position position="103"/>
    </location>
</feature>
<dbReference type="GO" id="GO:0071555">
    <property type="term" value="P:cell wall organization"/>
    <property type="evidence" value="ECO:0007669"/>
    <property type="project" value="UniProtKB-KW"/>
</dbReference>
<keyword evidence="10" id="KW-0812">Transmembrane</keyword>
<dbReference type="AlphaFoldDB" id="A0A4R8LMJ2"/>
<keyword evidence="14" id="KW-1185">Reference proteome</keyword>
<proteinExistence type="inferred from homology"/>
<dbReference type="GO" id="GO:0009002">
    <property type="term" value="F:serine-type D-Ala-D-Ala carboxypeptidase activity"/>
    <property type="evidence" value="ECO:0007669"/>
    <property type="project" value="InterPro"/>
</dbReference>
<feature type="domain" description="Peptidase S11 D-alanyl-D-alanine carboxypeptidase A N-terminal" evidence="12">
    <location>
        <begin position="69"/>
        <end position="293"/>
    </location>
</feature>
<dbReference type="Proteomes" id="UP000294581">
    <property type="component" value="Unassembled WGS sequence"/>
</dbReference>
<evidence type="ECO:0000256" key="9">
    <source>
        <dbReference type="RuleBase" id="RU004016"/>
    </source>
</evidence>
<feature type="transmembrane region" description="Helical" evidence="10">
    <location>
        <begin position="406"/>
        <end position="427"/>
    </location>
</feature>
<dbReference type="InterPro" id="IPR018044">
    <property type="entry name" value="Peptidase_S11"/>
</dbReference>
<feature type="chain" id="PRO_5020526254" evidence="11">
    <location>
        <begin position="35"/>
        <end position="461"/>
    </location>
</feature>
<sequence>MAGMPGNRRAARVAVIGCLFAILTSMNVPTVAQAASQKEPVPVHSLLPAQVVLNQVPGNVPYVDGADNAKWPDIVSQSAVVMDMDTGTVVYGKNPLALHYPASITKIMTALLALKLGHLNDVLTASQNAVNQPPDKLYLEVGEQEELRPLLTAMLLDSANDVAVEIAEHYGGSVAHFAQMMNAEAKALGAQHTHFVNPSGLPNPDHTTTAYDMAVITRAAMQEPEFRTIVDTKYDNWQGRAWHARLVNLNRMLFTYPGAIGVKTGFTSVAHETLVVAARRGATTFLAVLMDCPTDAQIRADATALLNYAFAHYETQRVLPAHHVVGTVVGADGADPVATALPVLATVSLGAPMRVASKVGYAAPQAVTAADTRVGALHLVSSSGNAIGEVPLVVEKPYTPVPRPMVWPRNAAIAACVVVILTVLLYWRRKVVRRRRARAALVAKAQPWRAGWELAKRDGPR</sequence>
<dbReference type="Gene3D" id="3.40.710.10">
    <property type="entry name" value="DD-peptidase/beta-lactamase superfamily"/>
    <property type="match status" value="1"/>
</dbReference>
<dbReference type="Pfam" id="PF00768">
    <property type="entry name" value="Peptidase_S11"/>
    <property type="match status" value="1"/>
</dbReference>
<dbReference type="GO" id="GO:0006508">
    <property type="term" value="P:proteolysis"/>
    <property type="evidence" value="ECO:0007669"/>
    <property type="project" value="InterPro"/>
</dbReference>
<feature type="active site" description="Proton acceptor" evidence="7">
    <location>
        <position position="106"/>
    </location>
</feature>
<evidence type="ECO:0000256" key="2">
    <source>
        <dbReference type="ARBA" id="ARBA00022729"/>
    </source>
</evidence>
<comment type="similarity">
    <text evidence="1 9">Belongs to the peptidase S11 family.</text>
</comment>
<dbReference type="GO" id="GO:0008360">
    <property type="term" value="P:regulation of cell shape"/>
    <property type="evidence" value="ECO:0007669"/>
    <property type="project" value="UniProtKB-KW"/>
</dbReference>
<feature type="signal peptide" evidence="11">
    <location>
        <begin position="1"/>
        <end position="34"/>
    </location>
</feature>
<dbReference type="EMBL" id="SORF01000009">
    <property type="protein sequence ID" value="TDY44597.1"/>
    <property type="molecule type" value="Genomic_DNA"/>
</dbReference>
<feature type="binding site" evidence="8">
    <location>
        <position position="263"/>
    </location>
    <ligand>
        <name>substrate</name>
    </ligand>
</feature>
<dbReference type="InterPro" id="IPR001967">
    <property type="entry name" value="Peptidase_S11_N"/>
</dbReference>
<name>A0A4R8LMJ2_9BACL</name>
<keyword evidence="6" id="KW-0961">Cell wall biogenesis/degradation</keyword>
<feature type="active site" evidence="7">
    <location>
        <position position="158"/>
    </location>
</feature>
<reference evidence="13 14" key="1">
    <citation type="submission" date="2019-03" db="EMBL/GenBank/DDBJ databases">
        <title>Genomic Encyclopedia of Type Strains, Phase IV (KMG-IV): sequencing the most valuable type-strain genomes for metagenomic binning, comparative biology and taxonomic classification.</title>
        <authorList>
            <person name="Goeker M."/>
        </authorList>
    </citation>
    <scope>NUCLEOTIDE SEQUENCE [LARGE SCALE GENOMIC DNA]</scope>
    <source>
        <strain evidence="13 14">DSM 17974</strain>
    </source>
</reference>
<keyword evidence="3" id="KW-0378">Hydrolase</keyword>
<dbReference type="GO" id="GO:0009252">
    <property type="term" value="P:peptidoglycan biosynthetic process"/>
    <property type="evidence" value="ECO:0007669"/>
    <property type="project" value="UniProtKB-KW"/>
</dbReference>
<evidence type="ECO:0000256" key="8">
    <source>
        <dbReference type="PIRSR" id="PIRSR618044-2"/>
    </source>
</evidence>
<dbReference type="PANTHER" id="PTHR21581:SF33">
    <property type="entry name" value="D-ALANYL-D-ALANINE CARBOXYPEPTIDASE DACB"/>
    <property type="match status" value="1"/>
</dbReference>
<dbReference type="PRINTS" id="PR00725">
    <property type="entry name" value="DADACBPTASE1"/>
</dbReference>
<accession>A0A4R8LMJ2</accession>
<evidence type="ECO:0000256" key="5">
    <source>
        <dbReference type="ARBA" id="ARBA00022984"/>
    </source>
</evidence>
<evidence type="ECO:0000256" key="4">
    <source>
        <dbReference type="ARBA" id="ARBA00022960"/>
    </source>
</evidence>
<evidence type="ECO:0000259" key="12">
    <source>
        <dbReference type="Pfam" id="PF00768"/>
    </source>
</evidence>
<evidence type="ECO:0000256" key="10">
    <source>
        <dbReference type="SAM" id="Phobius"/>
    </source>
</evidence>
<evidence type="ECO:0000313" key="14">
    <source>
        <dbReference type="Proteomes" id="UP000294581"/>
    </source>
</evidence>
<protein>
    <submittedName>
        <fullName evidence="13">D-alanyl-D-alanine carboxypeptidase (Penicillin-binding protein 5/6)</fullName>
    </submittedName>
</protein>
<dbReference type="SUPFAM" id="SSF56601">
    <property type="entry name" value="beta-lactamase/transpeptidase-like"/>
    <property type="match status" value="1"/>
</dbReference>
<dbReference type="InterPro" id="IPR012338">
    <property type="entry name" value="Beta-lactam/transpept-like"/>
</dbReference>
<keyword evidence="10" id="KW-0472">Membrane</keyword>